<proteinExistence type="predicted"/>
<gene>
    <name evidence="2" type="ORF">GGI15_003329</name>
</gene>
<dbReference type="Proteomes" id="UP001140172">
    <property type="component" value="Unassembled WGS sequence"/>
</dbReference>
<accession>A0A9W8LHU6</accession>
<feature type="compositionally biased region" description="Low complexity" evidence="1">
    <location>
        <begin position="1"/>
        <end position="35"/>
    </location>
</feature>
<organism evidence="2 3">
    <name type="scientific">Coemansia interrupta</name>
    <dbReference type="NCBI Taxonomy" id="1126814"/>
    <lineage>
        <taxon>Eukaryota</taxon>
        <taxon>Fungi</taxon>
        <taxon>Fungi incertae sedis</taxon>
        <taxon>Zoopagomycota</taxon>
        <taxon>Kickxellomycotina</taxon>
        <taxon>Kickxellomycetes</taxon>
        <taxon>Kickxellales</taxon>
        <taxon>Kickxellaceae</taxon>
        <taxon>Coemansia</taxon>
    </lineage>
</organism>
<feature type="region of interest" description="Disordered" evidence="1">
    <location>
        <begin position="168"/>
        <end position="257"/>
    </location>
</feature>
<keyword evidence="3" id="KW-1185">Reference proteome</keyword>
<feature type="region of interest" description="Disordered" evidence="1">
    <location>
        <begin position="1"/>
        <end position="73"/>
    </location>
</feature>
<reference evidence="2" key="1">
    <citation type="submission" date="2022-07" db="EMBL/GenBank/DDBJ databases">
        <title>Phylogenomic reconstructions and comparative analyses of Kickxellomycotina fungi.</title>
        <authorList>
            <person name="Reynolds N.K."/>
            <person name="Stajich J.E."/>
            <person name="Barry K."/>
            <person name="Grigoriev I.V."/>
            <person name="Crous P."/>
            <person name="Smith M.E."/>
        </authorList>
    </citation>
    <scope>NUCLEOTIDE SEQUENCE</scope>
    <source>
        <strain evidence="2">BCRC 34489</strain>
    </source>
</reference>
<evidence type="ECO:0000313" key="3">
    <source>
        <dbReference type="Proteomes" id="UP001140172"/>
    </source>
</evidence>
<sequence length="257" mass="27613">MASSSTTPRTSVSPERLRHTPPTTLLTPSASASHAMTPVRARPQALQTTSLSAPARSRILPFSPLPTRQATQRSRQSLEAILVARTLKEGFARLKALAEPHAGPTRPSTRPLRTLSATLAMQGRRRPPFVLARHHSAMGTAGGRGFAEGGVEEAAEAMLFMRTQAARAQELPDDPPPLPPPLGAQEPALGTRHSPSASRERDACETEDEAVLLQRKRKCTDTGDIPARPLSLPRVADLLSQPPSSGRASPAYDHHNR</sequence>
<comment type="caution">
    <text evidence="2">The sequence shown here is derived from an EMBL/GenBank/DDBJ whole genome shotgun (WGS) entry which is preliminary data.</text>
</comment>
<dbReference type="AlphaFoldDB" id="A0A9W8LHU6"/>
<name>A0A9W8LHU6_9FUNG</name>
<dbReference type="OrthoDB" id="5594817at2759"/>
<dbReference type="EMBL" id="JANBUM010000223">
    <property type="protein sequence ID" value="KAJ2781067.1"/>
    <property type="molecule type" value="Genomic_DNA"/>
</dbReference>
<evidence type="ECO:0000256" key="1">
    <source>
        <dbReference type="SAM" id="MobiDB-lite"/>
    </source>
</evidence>
<protein>
    <submittedName>
        <fullName evidence="2">Uncharacterized protein</fullName>
    </submittedName>
</protein>
<evidence type="ECO:0000313" key="2">
    <source>
        <dbReference type="EMBL" id="KAJ2781067.1"/>
    </source>
</evidence>